<reference evidence="1" key="2">
    <citation type="submission" date="2011-02" db="EMBL/GenBank/DDBJ databases">
        <authorList>
            <person name="MacLean D."/>
        </authorList>
    </citation>
    <scope>NUCLEOTIDE SEQUENCE</scope>
</reference>
<dbReference type="HOGENOM" id="CLU_2404109_0_0_1"/>
<name>F0WD03_9STRA</name>
<sequence length="93" mass="10589">MSTFFPIFRRLLFTTMSPCARHPRDQNAHDIHPTVTLAGIIEGDPSQSRCISKTLMPKHVAWLDSWNMEADFDGNSVFRCSTSAFSLHDTYAR</sequence>
<protein>
    <submittedName>
        <fullName evidence="1">AlNc14C62G4526 protein</fullName>
    </submittedName>
</protein>
<reference evidence="1" key="1">
    <citation type="journal article" date="2011" name="PLoS Biol.">
        <title>Gene gain and loss during evolution of obligate parasitism in the white rust pathogen of Arabidopsis thaliana.</title>
        <authorList>
            <person name="Kemen E."/>
            <person name="Gardiner A."/>
            <person name="Schultz-Larsen T."/>
            <person name="Kemen A.C."/>
            <person name="Balmuth A.L."/>
            <person name="Robert-Seilaniantz A."/>
            <person name="Bailey K."/>
            <person name="Holub E."/>
            <person name="Studholme D.J."/>
            <person name="Maclean D."/>
            <person name="Jones J.D."/>
        </authorList>
    </citation>
    <scope>NUCLEOTIDE SEQUENCE</scope>
</reference>
<dbReference type="EMBL" id="FR824107">
    <property type="protein sequence ID" value="CCA19074.1"/>
    <property type="molecule type" value="Genomic_DNA"/>
</dbReference>
<dbReference type="AlphaFoldDB" id="F0WD03"/>
<organism evidence="1">
    <name type="scientific">Albugo laibachii Nc14</name>
    <dbReference type="NCBI Taxonomy" id="890382"/>
    <lineage>
        <taxon>Eukaryota</taxon>
        <taxon>Sar</taxon>
        <taxon>Stramenopiles</taxon>
        <taxon>Oomycota</taxon>
        <taxon>Peronosporomycetes</taxon>
        <taxon>Albuginales</taxon>
        <taxon>Albuginaceae</taxon>
        <taxon>Albugo</taxon>
    </lineage>
</organism>
<gene>
    <name evidence="1" type="primary">AlNc14C62G4526</name>
    <name evidence="1" type="ORF">ALNC14_052170</name>
</gene>
<accession>F0WD03</accession>
<proteinExistence type="predicted"/>
<evidence type="ECO:0000313" key="1">
    <source>
        <dbReference type="EMBL" id="CCA19074.1"/>
    </source>
</evidence>